<protein>
    <submittedName>
        <fullName evidence="3">GTPase ObgE</fullName>
    </submittedName>
</protein>
<feature type="transmembrane region" description="Helical" evidence="1">
    <location>
        <begin position="68"/>
        <end position="86"/>
    </location>
</feature>
<feature type="transmembrane region" description="Helical" evidence="1">
    <location>
        <begin position="39"/>
        <end position="56"/>
    </location>
</feature>
<gene>
    <name evidence="3" type="primary">obgE</name>
    <name evidence="3" type="ORF">CGSHi22421_07883</name>
</gene>
<sequence>MKQQPLLGFTFALITAMAWGSLPIALKQVLSVMNAQTIVWYRFIIAAVSLLALLAYKKQLPELMKVRQYAWIMLIGVIGLTGNFLLFSSSLNYIEPSVAQIFYSFILFWNAHLWCTDFQRKIRVAPKDRTFLIINWFRLIL</sequence>
<evidence type="ECO:0000313" key="3">
    <source>
        <dbReference type="EMBL" id="EDJ91658.1"/>
    </source>
</evidence>
<feature type="transmembrane region" description="Helical" evidence="1">
    <location>
        <begin position="98"/>
        <end position="115"/>
    </location>
</feature>
<dbReference type="EMBL" id="AAZE01000001">
    <property type="protein sequence ID" value="EDJ91658.1"/>
    <property type="molecule type" value="Genomic_DNA"/>
</dbReference>
<accession>A4N1F0</accession>
<dbReference type="SUPFAM" id="SSF103481">
    <property type="entry name" value="Multidrug resistance efflux transporter EmrE"/>
    <property type="match status" value="1"/>
</dbReference>
<keyword evidence="1" id="KW-0472">Membrane</keyword>
<dbReference type="Proteomes" id="UP000003798">
    <property type="component" value="Unassembled WGS sequence"/>
</dbReference>
<name>A4N1F0_HAEIF</name>
<evidence type="ECO:0000313" key="4">
    <source>
        <dbReference type="Proteomes" id="UP000003798"/>
    </source>
</evidence>
<evidence type="ECO:0000256" key="1">
    <source>
        <dbReference type="SAM" id="Phobius"/>
    </source>
</evidence>
<reference evidence="3 4" key="1">
    <citation type="journal article" date="2007" name="Genome Biol.">
        <title>Characterization and modeling of the Haemophilus influenzae core and supragenomes based on the complete genomic sequences of Rd and 12 clinical nontypeable strains.</title>
        <authorList>
            <person name="Hogg J.S."/>
            <person name="Hu F.Z."/>
            <person name="Janto B."/>
            <person name="Boissy R."/>
            <person name="Hayes J."/>
            <person name="Keefe R."/>
            <person name="Post J.C."/>
            <person name="Ehrlich G.D."/>
        </authorList>
    </citation>
    <scope>NUCLEOTIDE SEQUENCE [LARGE SCALE GENOMIC DNA]</scope>
    <source>
        <strain evidence="3 4">R3021</strain>
    </source>
</reference>
<organism evidence="3 4">
    <name type="scientific">Haemophilus influenzae R3021</name>
    <dbReference type="NCBI Taxonomy" id="375432"/>
    <lineage>
        <taxon>Bacteria</taxon>
        <taxon>Pseudomonadati</taxon>
        <taxon>Pseudomonadota</taxon>
        <taxon>Gammaproteobacteria</taxon>
        <taxon>Pasteurellales</taxon>
        <taxon>Pasteurellaceae</taxon>
        <taxon>Haemophilus</taxon>
    </lineage>
</organism>
<dbReference type="InterPro" id="IPR000620">
    <property type="entry name" value="EamA_dom"/>
</dbReference>
<keyword evidence="1" id="KW-0812">Transmembrane</keyword>
<feature type="domain" description="EamA" evidence="2">
    <location>
        <begin position="7"/>
        <end position="106"/>
    </location>
</feature>
<evidence type="ECO:0000259" key="2">
    <source>
        <dbReference type="Pfam" id="PF00892"/>
    </source>
</evidence>
<dbReference type="InterPro" id="IPR037185">
    <property type="entry name" value="EmrE-like"/>
</dbReference>
<dbReference type="Pfam" id="PF00892">
    <property type="entry name" value="EamA"/>
    <property type="match status" value="1"/>
</dbReference>
<dbReference type="AlphaFoldDB" id="A4N1F0"/>
<proteinExistence type="predicted"/>
<keyword evidence="1" id="KW-1133">Transmembrane helix</keyword>
<dbReference type="GO" id="GO:0016020">
    <property type="term" value="C:membrane"/>
    <property type="evidence" value="ECO:0007669"/>
    <property type="project" value="InterPro"/>
</dbReference>